<dbReference type="Gene3D" id="3.30.450.20">
    <property type="entry name" value="PAS domain"/>
    <property type="match status" value="1"/>
</dbReference>
<keyword evidence="11" id="KW-0675">Receptor</keyword>
<keyword evidence="8" id="KW-0418">Kinase</keyword>
<evidence type="ECO:0000256" key="13">
    <source>
        <dbReference type="SAM" id="MobiDB-lite"/>
    </source>
</evidence>
<dbReference type="InterPro" id="IPR029016">
    <property type="entry name" value="GAF-like_dom_sf"/>
</dbReference>
<keyword evidence="9" id="KW-0067">ATP-binding</keyword>
<dbReference type="InterPro" id="IPR011006">
    <property type="entry name" value="CheY-like_superfamily"/>
</dbReference>
<name>A0ABX0K5E7_9PROT</name>
<dbReference type="InterPro" id="IPR011102">
    <property type="entry name" value="Sig_transdc_His_kinase_HWE"/>
</dbReference>
<evidence type="ECO:0000256" key="10">
    <source>
        <dbReference type="ARBA" id="ARBA00022991"/>
    </source>
</evidence>
<dbReference type="SUPFAM" id="SSF55785">
    <property type="entry name" value="PYP-like sensor domain (PAS domain)"/>
    <property type="match status" value="1"/>
</dbReference>
<dbReference type="Proteomes" id="UP000615326">
    <property type="component" value="Unassembled WGS sequence"/>
</dbReference>
<evidence type="ECO:0000256" key="12">
    <source>
        <dbReference type="PROSITE-ProRule" id="PRU00169"/>
    </source>
</evidence>
<dbReference type="Gene3D" id="3.30.450.40">
    <property type="match status" value="1"/>
</dbReference>
<dbReference type="Pfam" id="PF00072">
    <property type="entry name" value="Response_reg"/>
    <property type="match status" value="1"/>
</dbReference>
<feature type="modified residue" description="4-aspartylphosphate" evidence="12">
    <location>
        <position position="800"/>
    </location>
</feature>
<dbReference type="PANTHER" id="PTHR41523">
    <property type="entry name" value="TWO-COMPONENT SYSTEM SENSOR PROTEIN"/>
    <property type="match status" value="1"/>
</dbReference>
<keyword evidence="7" id="KW-0547">Nucleotide-binding</keyword>
<dbReference type="InterPro" id="IPR003018">
    <property type="entry name" value="GAF"/>
</dbReference>
<accession>A0ABX0K5E7</accession>
<gene>
    <name evidence="16" type="ORF">GOB84_00800</name>
</gene>
<feature type="region of interest" description="Disordered" evidence="13">
    <location>
        <begin position="459"/>
        <end position="480"/>
    </location>
</feature>
<dbReference type="PROSITE" id="PS50046">
    <property type="entry name" value="PHYTOCHROME_2"/>
    <property type="match status" value="1"/>
</dbReference>
<dbReference type="InterPro" id="IPR013654">
    <property type="entry name" value="PAS_2"/>
</dbReference>
<keyword evidence="10" id="KW-0157">Chromophore</keyword>
<dbReference type="Pfam" id="PF00360">
    <property type="entry name" value="PHY"/>
    <property type="match status" value="1"/>
</dbReference>
<evidence type="ECO:0000256" key="8">
    <source>
        <dbReference type="ARBA" id="ARBA00022777"/>
    </source>
</evidence>
<dbReference type="InterPro" id="IPR013515">
    <property type="entry name" value="Phytochrome_cen-reg"/>
</dbReference>
<dbReference type="EC" id="2.7.13.3" evidence="2"/>
<dbReference type="InterPro" id="IPR035965">
    <property type="entry name" value="PAS-like_dom_sf"/>
</dbReference>
<evidence type="ECO:0000256" key="9">
    <source>
        <dbReference type="ARBA" id="ARBA00022840"/>
    </source>
</evidence>
<proteinExistence type="predicted"/>
<evidence type="ECO:0000313" key="17">
    <source>
        <dbReference type="Proteomes" id="UP000615326"/>
    </source>
</evidence>
<protein>
    <recommendedName>
        <fullName evidence="2">histidine kinase</fullName>
        <ecNumber evidence="2">2.7.13.3</ecNumber>
    </recommendedName>
</protein>
<evidence type="ECO:0000259" key="14">
    <source>
        <dbReference type="PROSITE" id="PS50046"/>
    </source>
</evidence>
<feature type="region of interest" description="Disordered" evidence="13">
    <location>
        <begin position="722"/>
        <end position="744"/>
    </location>
</feature>
<comment type="catalytic activity">
    <reaction evidence="1">
        <text>ATP + protein L-histidine = ADP + protein N-phospho-L-histidine.</text>
        <dbReference type="EC" id="2.7.13.3"/>
    </reaction>
</comment>
<evidence type="ECO:0000256" key="7">
    <source>
        <dbReference type="ARBA" id="ARBA00022741"/>
    </source>
</evidence>
<evidence type="ECO:0000256" key="11">
    <source>
        <dbReference type="ARBA" id="ARBA00023170"/>
    </source>
</evidence>
<dbReference type="Gene3D" id="3.30.450.270">
    <property type="match status" value="1"/>
</dbReference>
<dbReference type="Pfam" id="PF07536">
    <property type="entry name" value="HWE_HK"/>
    <property type="match status" value="1"/>
</dbReference>
<feature type="domain" description="Phytochrome chromophore attachment site" evidence="14">
    <location>
        <begin position="152"/>
        <end position="312"/>
    </location>
</feature>
<organism evidence="16 17">
    <name type="scientific">Acetobacter fallax</name>
    <dbReference type="NCBI Taxonomy" id="1737473"/>
    <lineage>
        <taxon>Bacteria</taxon>
        <taxon>Pseudomonadati</taxon>
        <taxon>Pseudomonadota</taxon>
        <taxon>Alphaproteobacteria</taxon>
        <taxon>Acetobacterales</taxon>
        <taxon>Acetobacteraceae</taxon>
        <taxon>Acetobacter</taxon>
    </lineage>
</organism>
<sequence length="869" mass="95407">MERGRRCVDLVECGRSDPTESDLEAFFSPGFIQPRGCLLSFGLPRFILQRHSENATIFLANPAISSGASLEDCIGPAALEHVFSAMDESRQLGRPALLFDLSLAGGTVRDVAVHLSGDELILECEPSGKPEENGRLISQLRMVIDRLRDKTDLQALFTSVVQEVKLVSGFDRVMLYRFDRNGLPKVVAEEKRPDLDEFKGHYLSIEDVPILATSQYRRTRVRVIDDVIAQEIPVVNDVRGLCPLDMSFAQFRGVSPLARAYFLSRGVRASMAVSLVVDGVLWGMIACRHYESRVVTMDERAIAKMIGEFAALQIAALIRSYRLEVTIRAHALIEHFLHNAASTLDIPSYVRSQLASLMSLVDCDDIAVWINNEWTQHKGKLAGDIIAILVAEADIRARSEIWTTEHLSAENRALHSLLPWAAGLMIIPISPQPGDYMFVFRREIIRVVNRPASVPLSQAEYSGGDVPPQLTSLRGRSDPWTTEDEEAAEQLRSALIEVMGAYRQQQLLERAEAETRQRMLNEELSHRVKNILAVVQSLVSRPPSPGRSLDDHFMALRGRIAALATAHDQVSRASDGGSLRSLLEAELAPYRLQPGTVIFEGPDLWVPGKALSIMTLLFHELATNAAKYGALSVREGRLDVRWEHNDRDKTWDIVWTETGGPLVKAAVRSGFGSVLLERAVSHELGGSASRDLRPEGAIIRVSVPDKFGSLACLVEERGSLASGGPVTKTALHSPHEPTATEPSKGVTDAHILLVEDQLLIAMEVEEALLDFGAADVTTVSSVDEGLDAMHANPPDAAVLDVNLDGKTSVGLARRLRERGVPFVFATGYMDRSMIPDEFHNVPVIRKPYATSEIVTVLGALLSASGNAIP</sequence>
<keyword evidence="6" id="KW-0808">Transferase</keyword>
<evidence type="ECO:0000256" key="2">
    <source>
        <dbReference type="ARBA" id="ARBA00012438"/>
    </source>
</evidence>
<evidence type="ECO:0000256" key="3">
    <source>
        <dbReference type="ARBA" id="ARBA00022543"/>
    </source>
</evidence>
<evidence type="ECO:0000256" key="6">
    <source>
        <dbReference type="ARBA" id="ARBA00022679"/>
    </source>
</evidence>
<dbReference type="SUPFAM" id="SSF52172">
    <property type="entry name" value="CheY-like"/>
    <property type="match status" value="1"/>
</dbReference>
<evidence type="ECO:0000313" key="16">
    <source>
        <dbReference type="EMBL" id="NHO31115.1"/>
    </source>
</evidence>
<dbReference type="PANTHER" id="PTHR41523:SF7">
    <property type="entry name" value="HISTIDINE KINASE"/>
    <property type="match status" value="1"/>
</dbReference>
<dbReference type="SMART" id="SM00448">
    <property type="entry name" value="REC"/>
    <property type="match status" value="1"/>
</dbReference>
<dbReference type="PROSITE" id="PS50110">
    <property type="entry name" value="RESPONSE_REGULATORY"/>
    <property type="match status" value="1"/>
</dbReference>
<evidence type="ECO:0000256" key="4">
    <source>
        <dbReference type="ARBA" id="ARBA00022553"/>
    </source>
</evidence>
<keyword evidence="3" id="KW-0600">Photoreceptor protein</keyword>
<keyword evidence="17" id="KW-1185">Reference proteome</keyword>
<evidence type="ECO:0000259" key="15">
    <source>
        <dbReference type="PROSITE" id="PS50110"/>
    </source>
</evidence>
<evidence type="ECO:0000256" key="5">
    <source>
        <dbReference type="ARBA" id="ARBA00022606"/>
    </source>
</evidence>
<dbReference type="Pfam" id="PF08446">
    <property type="entry name" value="PAS_2"/>
    <property type="match status" value="1"/>
</dbReference>
<dbReference type="InterPro" id="IPR001789">
    <property type="entry name" value="Sig_transdc_resp-reg_receiver"/>
</dbReference>
<dbReference type="InterPro" id="IPR016132">
    <property type="entry name" value="Phyto_chromo_attachment"/>
</dbReference>
<comment type="caution">
    <text evidence="16">The sequence shown here is derived from an EMBL/GenBank/DDBJ whole genome shotgun (WGS) entry which is preliminary data.</text>
</comment>
<dbReference type="InterPro" id="IPR043150">
    <property type="entry name" value="Phytochrome_PHY_sf"/>
</dbReference>
<dbReference type="Pfam" id="PF01590">
    <property type="entry name" value="GAF"/>
    <property type="match status" value="1"/>
</dbReference>
<dbReference type="EMBL" id="WOSW01000001">
    <property type="protein sequence ID" value="NHO31115.1"/>
    <property type="molecule type" value="Genomic_DNA"/>
</dbReference>
<dbReference type="SMART" id="SM00065">
    <property type="entry name" value="GAF"/>
    <property type="match status" value="1"/>
</dbReference>
<dbReference type="Gene3D" id="3.40.50.2300">
    <property type="match status" value="1"/>
</dbReference>
<reference evidence="16 17" key="1">
    <citation type="journal article" date="2020" name="Int. J. Syst. Evol. Microbiol.">
        <title>Novel acetic acid bacteria from cider fermentations: Acetobacter conturbans sp. nov. and Acetobacter fallax sp. nov.</title>
        <authorList>
            <person name="Sombolestani A.S."/>
            <person name="Cleenwerck I."/>
            <person name="Cnockaert M."/>
            <person name="Borremans W."/>
            <person name="Wieme A.D."/>
            <person name="De Vuyst L."/>
            <person name="Vandamme P."/>
        </authorList>
    </citation>
    <scope>NUCLEOTIDE SEQUENCE [LARGE SCALE GENOMIC DNA]</scope>
    <source>
        <strain evidence="16 17">LMG 1637</strain>
    </source>
</reference>
<dbReference type="SUPFAM" id="SSF55781">
    <property type="entry name" value="GAF domain-like"/>
    <property type="match status" value="2"/>
</dbReference>
<feature type="domain" description="Response regulatory" evidence="15">
    <location>
        <begin position="750"/>
        <end position="861"/>
    </location>
</feature>
<keyword evidence="5" id="KW-0716">Sensory transduction</keyword>
<evidence type="ECO:0000256" key="1">
    <source>
        <dbReference type="ARBA" id="ARBA00000085"/>
    </source>
</evidence>
<dbReference type="SMART" id="SM00911">
    <property type="entry name" value="HWE_HK"/>
    <property type="match status" value="1"/>
</dbReference>
<keyword evidence="4 12" id="KW-0597">Phosphoprotein</keyword>